<sequence length="151" mass="16237">MKIIQFKKGWVTRDFVIAGLLFTGIIAMFVLFVGGMASEYNQPDLVSSSFSSNYDQLGEISNKVEVMRATTAAGEGLSLIGAFDIAFTATFTVIQLVFSTLALAGSIPAKIIIDFTFIDSTVAANFFILGLAVLTTTIVFVWISSVSRGKI</sequence>
<feature type="transmembrane region" description="Helical" evidence="1">
    <location>
        <begin position="15"/>
        <end position="37"/>
    </location>
</feature>
<keyword evidence="1" id="KW-0812">Transmembrane</keyword>
<dbReference type="AlphaFoldDB" id="A0A0F9QV82"/>
<feature type="transmembrane region" description="Helical" evidence="1">
    <location>
        <begin position="121"/>
        <end position="143"/>
    </location>
</feature>
<gene>
    <name evidence="2" type="ORF">LCGC14_0969490</name>
</gene>
<comment type="caution">
    <text evidence="2">The sequence shown here is derived from an EMBL/GenBank/DDBJ whole genome shotgun (WGS) entry which is preliminary data.</text>
</comment>
<keyword evidence="1" id="KW-0472">Membrane</keyword>
<evidence type="ECO:0000256" key="1">
    <source>
        <dbReference type="SAM" id="Phobius"/>
    </source>
</evidence>
<reference evidence="2" key="1">
    <citation type="journal article" date="2015" name="Nature">
        <title>Complex archaea that bridge the gap between prokaryotes and eukaryotes.</title>
        <authorList>
            <person name="Spang A."/>
            <person name="Saw J.H."/>
            <person name="Jorgensen S.L."/>
            <person name="Zaremba-Niedzwiedzka K."/>
            <person name="Martijn J."/>
            <person name="Lind A.E."/>
            <person name="van Eijk R."/>
            <person name="Schleper C."/>
            <person name="Guy L."/>
            <person name="Ettema T.J."/>
        </authorList>
    </citation>
    <scope>NUCLEOTIDE SEQUENCE</scope>
</reference>
<proteinExistence type="predicted"/>
<dbReference type="EMBL" id="LAZR01003559">
    <property type="protein sequence ID" value="KKN17071.1"/>
    <property type="molecule type" value="Genomic_DNA"/>
</dbReference>
<feature type="transmembrane region" description="Helical" evidence="1">
    <location>
        <begin position="85"/>
        <end position="109"/>
    </location>
</feature>
<organism evidence="2">
    <name type="scientific">marine sediment metagenome</name>
    <dbReference type="NCBI Taxonomy" id="412755"/>
    <lineage>
        <taxon>unclassified sequences</taxon>
        <taxon>metagenomes</taxon>
        <taxon>ecological metagenomes</taxon>
    </lineage>
</organism>
<keyword evidence="1" id="KW-1133">Transmembrane helix</keyword>
<accession>A0A0F9QV82</accession>
<evidence type="ECO:0000313" key="2">
    <source>
        <dbReference type="EMBL" id="KKN17071.1"/>
    </source>
</evidence>
<name>A0A0F9QV82_9ZZZZ</name>
<protein>
    <submittedName>
        <fullName evidence="2">Uncharacterized protein</fullName>
    </submittedName>
</protein>